<evidence type="ECO:0000256" key="4">
    <source>
        <dbReference type="ARBA" id="ARBA00022640"/>
    </source>
</evidence>
<reference evidence="9" key="1">
    <citation type="submission" date="2021-02" db="EMBL/GenBank/DDBJ databases">
        <title>First Annotated Genome of the Yellow-green Alga Tribonema minus.</title>
        <authorList>
            <person name="Mahan K.M."/>
        </authorList>
    </citation>
    <scope>NUCLEOTIDE SEQUENCE</scope>
    <source>
        <strain evidence="9">UTEX B ZZ1240</strain>
    </source>
</reference>
<dbReference type="Proteomes" id="UP000664859">
    <property type="component" value="Unassembled WGS sequence"/>
</dbReference>
<dbReference type="GO" id="GO:0003735">
    <property type="term" value="F:structural constituent of ribosome"/>
    <property type="evidence" value="ECO:0007669"/>
    <property type="project" value="InterPro"/>
</dbReference>
<organism evidence="9 10">
    <name type="scientific">Tribonema minus</name>
    <dbReference type="NCBI Taxonomy" id="303371"/>
    <lineage>
        <taxon>Eukaryota</taxon>
        <taxon>Sar</taxon>
        <taxon>Stramenopiles</taxon>
        <taxon>Ochrophyta</taxon>
        <taxon>PX clade</taxon>
        <taxon>Xanthophyceae</taxon>
        <taxon>Tribonematales</taxon>
        <taxon>Tribonemataceae</taxon>
        <taxon>Tribonema</taxon>
    </lineage>
</organism>
<protein>
    <recommendedName>
        <fullName evidence="7">50S ribosomal protein L19, chloroplastic</fullName>
    </recommendedName>
</protein>
<evidence type="ECO:0000256" key="2">
    <source>
        <dbReference type="ARBA" id="ARBA00005781"/>
    </source>
</evidence>
<keyword evidence="4" id="KW-0934">Plastid</keyword>
<evidence type="ECO:0000256" key="7">
    <source>
        <dbReference type="ARBA" id="ARBA00035376"/>
    </source>
</evidence>
<evidence type="ECO:0000313" key="10">
    <source>
        <dbReference type="Proteomes" id="UP000664859"/>
    </source>
</evidence>
<dbReference type="OrthoDB" id="432645at2759"/>
<dbReference type="GO" id="GO:0006412">
    <property type="term" value="P:translation"/>
    <property type="evidence" value="ECO:0007669"/>
    <property type="project" value="InterPro"/>
</dbReference>
<comment type="caution">
    <text evidence="9">The sequence shown here is derived from an EMBL/GenBank/DDBJ whole genome shotgun (WGS) entry which is preliminary data.</text>
</comment>
<evidence type="ECO:0000256" key="1">
    <source>
        <dbReference type="ARBA" id="ARBA00004229"/>
    </source>
</evidence>
<dbReference type="Pfam" id="PF01245">
    <property type="entry name" value="Ribosomal_L19"/>
    <property type="match status" value="1"/>
</dbReference>
<keyword evidence="5" id="KW-0689">Ribosomal protein</keyword>
<evidence type="ECO:0000256" key="8">
    <source>
        <dbReference type="SAM" id="MobiDB-lite"/>
    </source>
</evidence>
<dbReference type="GO" id="GO:0005762">
    <property type="term" value="C:mitochondrial large ribosomal subunit"/>
    <property type="evidence" value="ECO:0007669"/>
    <property type="project" value="TreeGrafter"/>
</dbReference>
<dbReference type="PANTHER" id="PTHR15680:SF9">
    <property type="entry name" value="LARGE RIBOSOMAL SUBUNIT PROTEIN BL19M"/>
    <property type="match status" value="1"/>
</dbReference>
<gene>
    <name evidence="9" type="ORF">JKP88DRAFT_232920</name>
</gene>
<accession>A0A835ZJ13</accession>
<name>A0A835ZJ13_9STRA</name>
<keyword evidence="3" id="KW-0150">Chloroplast</keyword>
<proteinExistence type="inferred from homology"/>
<dbReference type="PANTHER" id="PTHR15680">
    <property type="entry name" value="RIBOSOMAL PROTEIN L19"/>
    <property type="match status" value="1"/>
</dbReference>
<keyword evidence="6" id="KW-0687">Ribonucleoprotein</keyword>
<evidence type="ECO:0000256" key="6">
    <source>
        <dbReference type="ARBA" id="ARBA00023274"/>
    </source>
</evidence>
<dbReference type="InterPro" id="IPR008991">
    <property type="entry name" value="Translation_prot_SH3-like_sf"/>
</dbReference>
<dbReference type="InterPro" id="IPR038657">
    <property type="entry name" value="Ribosomal_bL19_sf"/>
</dbReference>
<evidence type="ECO:0000256" key="3">
    <source>
        <dbReference type="ARBA" id="ARBA00022528"/>
    </source>
</evidence>
<evidence type="ECO:0000256" key="5">
    <source>
        <dbReference type="ARBA" id="ARBA00022980"/>
    </source>
</evidence>
<dbReference type="AlphaFoldDB" id="A0A835ZJ13"/>
<feature type="region of interest" description="Disordered" evidence="8">
    <location>
        <begin position="27"/>
        <end position="54"/>
    </location>
</feature>
<sequence>MSLSSLRALAQPLASCRGAAYRGLRRLSSQSTAQSSTEQHEGFQQQQQPQRRIKHKIPEKRASMLLGFVQKEAIAARPLDFPDFKTGDAIECQMLPYMTAPKAEPVRGIVLGRFKRGIASSFIVRDVLYDEAIERRVPLYSPLLKSITVLKRRAIYEGKQEGKRVRPSKIYYLRNLDNKYSQVTGRQFSNPHHTTPRKPKQ</sequence>
<dbReference type="Gene3D" id="2.30.30.790">
    <property type="match status" value="1"/>
</dbReference>
<dbReference type="InterPro" id="IPR001857">
    <property type="entry name" value="Ribosomal_bL19"/>
</dbReference>
<feature type="compositionally biased region" description="Low complexity" evidence="8">
    <location>
        <begin position="27"/>
        <end position="37"/>
    </location>
</feature>
<dbReference type="GO" id="GO:0009507">
    <property type="term" value="C:chloroplast"/>
    <property type="evidence" value="ECO:0007669"/>
    <property type="project" value="UniProtKB-SubCell"/>
</dbReference>
<dbReference type="SUPFAM" id="SSF50104">
    <property type="entry name" value="Translation proteins SH3-like domain"/>
    <property type="match status" value="1"/>
</dbReference>
<keyword evidence="10" id="KW-1185">Reference proteome</keyword>
<evidence type="ECO:0000313" key="9">
    <source>
        <dbReference type="EMBL" id="KAG5189843.1"/>
    </source>
</evidence>
<comment type="similarity">
    <text evidence="2">Belongs to the bacterial ribosomal protein bL19 family.</text>
</comment>
<comment type="subcellular location">
    <subcellularLocation>
        <location evidence="1">Plastid</location>
        <location evidence="1">Chloroplast</location>
    </subcellularLocation>
</comment>
<dbReference type="EMBL" id="JAFCMP010000044">
    <property type="protein sequence ID" value="KAG5189843.1"/>
    <property type="molecule type" value="Genomic_DNA"/>
</dbReference>